<dbReference type="OrthoDB" id="6334767at2759"/>
<keyword evidence="8" id="KW-0315">Glutamine amidotransferase</keyword>
<evidence type="ECO:0000256" key="9">
    <source>
        <dbReference type="ARBA" id="ARBA00023002"/>
    </source>
</evidence>
<keyword evidence="17" id="KW-1185">Reference proteome</keyword>
<evidence type="ECO:0000256" key="13">
    <source>
        <dbReference type="ARBA" id="ARBA00023291"/>
    </source>
</evidence>
<evidence type="ECO:0000256" key="10">
    <source>
        <dbReference type="ARBA" id="ARBA00023004"/>
    </source>
</evidence>
<evidence type="ECO:0000256" key="7">
    <source>
        <dbReference type="ARBA" id="ARBA00022723"/>
    </source>
</evidence>
<dbReference type="AlphaFoldDB" id="A0A0L6UKX8"/>
<proteinExistence type="inferred from homology"/>
<gene>
    <name evidence="16" type="ORF">VP01_515g9</name>
</gene>
<evidence type="ECO:0000256" key="12">
    <source>
        <dbReference type="ARBA" id="ARBA00023164"/>
    </source>
</evidence>
<accession>A0A0L6UKX8</accession>
<dbReference type="InterPro" id="IPR050711">
    <property type="entry name" value="ET-N_metabolism_enzyme"/>
</dbReference>
<dbReference type="GO" id="GO:0006537">
    <property type="term" value="P:glutamate biosynthetic process"/>
    <property type="evidence" value="ECO:0007669"/>
    <property type="project" value="UniProtKB-KW"/>
</dbReference>
<dbReference type="GO" id="GO:0016040">
    <property type="term" value="F:glutamate synthase (NADH) activity"/>
    <property type="evidence" value="ECO:0007669"/>
    <property type="project" value="TreeGrafter"/>
</dbReference>
<name>A0A0L6UKX8_9BASI</name>
<evidence type="ECO:0000256" key="14">
    <source>
        <dbReference type="ARBA" id="ARBA00029440"/>
    </source>
</evidence>
<evidence type="ECO:0000259" key="15">
    <source>
        <dbReference type="Pfam" id="PF01645"/>
    </source>
</evidence>
<keyword evidence="5" id="KW-0285">Flavoprotein</keyword>
<keyword evidence="4" id="KW-0028">Amino-acid biosynthesis</keyword>
<evidence type="ECO:0000256" key="4">
    <source>
        <dbReference type="ARBA" id="ARBA00022605"/>
    </source>
</evidence>
<comment type="pathway">
    <text evidence="14">Amino-acid biosynthesis.</text>
</comment>
<dbReference type="VEuPathDB" id="FungiDB:VP01_515g9"/>
<evidence type="ECO:0000256" key="2">
    <source>
        <dbReference type="ARBA" id="ARBA00001927"/>
    </source>
</evidence>
<dbReference type="Gene3D" id="3.20.20.70">
    <property type="entry name" value="Aldolase class I"/>
    <property type="match status" value="1"/>
</dbReference>
<dbReference type="InterPro" id="IPR002932">
    <property type="entry name" value="Glu_synthdom"/>
</dbReference>
<keyword evidence="11" id="KW-0411">Iron-sulfur</keyword>
<evidence type="ECO:0000256" key="5">
    <source>
        <dbReference type="ARBA" id="ARBA00022630"/>
    </source>
</evidence>
<evidence type="ECO:0000313" key="17">
    <source>
        <dbReference type="Proteomes" id="UP000037035"/>
    </source>
</evidence>
<comment type="caution">
    <text evidence="16">The sequence shown here is derived from an EMBL/GenBank/DDBJ whole genome shotgun (WGS) entry which is preliminary data.</text>
</comment>
<comment type="similarity">
    <text evidence="3">Belongs to the glutamate synthase family.</text>
</comment>
<evidence type="ECO:0000256" key="11">
    <source>
        <dbReference type="ARBA" id="ARBA00023014"/>
    </source>
</evidence>
<dbReference type="EMBL" id="LAVV01010342">
    <property type="protein sequence ID" value="KNZ49193.1"/>
    <property type="molecule type" value="Genomic_DNA"/>
</dbReference>
<dbReference type="GO" id="GO:0046872">
    <property type="term" value="F:metal ion binding"/>
    <property type="evidence" value="ECO:0007669"/>
    <property type="project" value="UniProtKB-KW"/>
</dbReference>
<organism evidence="16 17">
    <name type="scientific">Puccinia sorghi</name>
    <dbReference type="NCBI Taxonomy" id="27349"/>
    <lineage>
        <taxon>Eukaryota</taxon>
        <taxon>Fungi</taxon>
        <taxon>Dikarya</taxon>
        <taxon>Basidiomycota</taxon>
        <taxon>Pucciniomycotina</taxon>
        <taxon>Pucciniomycetes</taxon>
        <taxon>Pucciniales</taxon>
        <taxon>Pucciniaceae</taxon>
        <taxon>Puccinia</taxon>
    </lineage>
</organism>
<reference evidence="16 17" key="1">
    <citation type="submission" date="2015-08" db="EMBL/GenBank/DDBJ databases">
        <title>Next Generation Sequencing and Analysis of the Genome of Puccinia sorghi L Schw, the Causal Agent of Maize Common Rust.</title>
        <authorList>
            <person name="Rochi L."/>
            <person name="Burguener G."/>
            <person name="Darino M."/>
            <person name="Turjanski A."/>
            <person name="Kreff E."/>
            <person name="Dieguez M.J."/>
            <person name="Sacco F."/>
        </authorList>
    </citation>
    <scope>NUCLEOTIDE SEQUENCE [LARGE SCALE GENOMIC DNA]</scope>
    <source>
        <strain evidence="16 17">RO10H11247</strain>
    </source>
</reference>
<keyword evidence="12" id="KW-0314">Glutamate biosynthesis</keyword>
<dbReference type="InterPro" id="IPR013785">
    <property type="entry name" value="Aldolase_TIM"/>
</dbReference>
<keyword evidence="9" id="KW-0560">Oxidoreductase</keyword>
<evidence type="ECO:0000256" key="6">
    <source>
        <dbReference type="ARBA" id="ARBA00022643"/>
    </source>
</evidence>
<evidence type="ECO:0000256" key="3">
    <source>
        <dbReference type="ARBA" id="ARBA00009716"/>
    </source>
</evidence>
<dbReference type="GO" id="GO:0051538">
    <property type="term" value="F:3 iron, 4 sulfur cluster binding"/>
    <property type="evidence" value="ECO:0007669"/>
    <property type="project" value="UniProtKB-KW"/>
</dbReference>
<evidence type="ECO:0000256" key="1">
    <source>
        <dbReference type="ARBA" id="ARBA00001917"/>
    </source>
</evidence>
<keyword evidence="6" id="KW-0288">FMN</keyword>
<protein>
    <submittedName>
        <fullName evidence="16">Glutamate synthase (NADPH/NADH) small chain</fullName>
    </submittedName>
</protein>
<evidence type="ECO:0000313" key="16">
    <source>
        <dbReference type="EMBL" id="KNZ49193.1"/>
    </source>
</evidence>
<dbReference type="Pfam" id="PF01645">
    <property type="entry name" value="Glu_synthase"/>
    <property type="match status" value="1"/>
</dbReference>
<comment type="cofactor">
    <cofactor evidence="1">
        <name>FMN</name>
        <dbReference type="ChEBI" id="CHEBI:58210"/>
    </cofactor>
</comment>
<keyword evidence="7" id="KW-0479">Metal-binding</keyword>
<dbReference type="PANTHER" id="PTHR11938:SF133">
    <property type="entry name" value="GLUTAMATE SYNTHASE (NADH)"/>
    <property type="match status" value="1"/>
</dbReference>
<dbReference type="GO" id="GO:0019676">
    <property type="term" value="P:ammonia assimilation cycle"/>
    <property type="evidence" value="ECO:0007669"/>
    <property type="project" value="TreeGrafter"/>
</dbReference>
<dbReference type="Proteomes" id="UP000037035">
    <property type="component" value="Unassembled WGS sequence"/>
</dbReference>
<keyword evidence="13" id="KW-0003">3Fe-4S</keyword>
<keyword evidence="10" id="KW-0408">Iron</keyword>
<dbReference type="PANTHER" id="PTHR11938">
    <property type="entry name" value="FAD NADPH DEHYDROGENASE/OXIDOREDUCTASE"/>
    <property type="match status" value="1"/>
</dbReference>
<dbReference type="STRING" id="27349.A0A0L6UKX8"/>
<dbReference type="SUPFAM" id="SSF51395">
    <property type="entry name" value="FMN-linked oxidoreductases"/>
    <property type="match status" value="1"/>
</dbReference>
<feature type="domain" description="Glutamate synthase" evidence="15">
    <location>
        <begin position="112"/>
        <end position="201"/>
    </location>
</feature>
<comment type="cofactor">
    <cofactor evidence="2">
        <name>[3Fe-4S] cluster</name>
        <dbReference type="ChEBI" id="CHEBI:21137"/>
    </cofactor>
</comment>
<sequence length="220" mass="23775">MVHLKEPLLCERAGLGTQAGRPRSTRSSPDSNQAMLCGHGQLQVPPSSSLLMFLNSTSLGSPLDKLLYQSPVNTTGVISGMPTSTIWCQLPIYKTPYGQRINWHTILTQKAQKQVFKPWHELVKRFCTGAMSYGSILQEAHSAVAISMDRLSNKLNTGEAGEDASCSHVMTNRDTMRSAIKQVASGRFGVTSTSLANSNKLPAVSSLECLSVEMVGGMTC</sequence>
<evidence type="ECO:0000256" key="8">
    <source>
        <dbReference type="ARBA" id="ARBA00022962"/>
    </source>
</evidence>